<dbReference type="Pfam" id="PF00890">
    <property type="entry name" value="FAD_binding_2"/>
    <property type="match status" value="1"/>
</dbReference>
<evidence type="ECO:0000256" key="11">
    <source>
        <dbReference type="RuleBase" id="RU366062"/>
    </source>
</evidence>
<evidence type="ECO:0000256" key="9">
    <source>
        <dbReference type="ARBA" id="ARBA00023002"/>
    </source>
</evidence>
<reference evidence="14" key="2">
    <citation type="submission" date="2021-04" db="EMBL/GenBank/DDBJ databases">
        <authorList>
            <person name="Gilroy R."/>
        </authorList>
    </citation>
    <scope>NUCLEOTIDE SEQUENCE</scope>
    <source>
        <strain evidence="14">ChiW4-1371</strain>
    </source>
</reference>
<dbReference type="InterPro" id="IPR027477">
    <property type="entry name" value="Succ_DH/fumarate_Rdtase_cat_sf"/>
</dbReference>
<feature type="domain" description="FAD-dependent oxidoreductase 2 FAD-binding" evidence="12">
    <location>
        <begin position="201"/>
        <end position="624"/>
    </location>
</feature>
<feature type="chain" id="PRO_5039754282" description="Fumarate reductase" evidence="11">
    <location>
        <begin position="21"/>
        <end position="644"/>
    </location>
</feature>
<evidence type="ECO:0000313" key="14">
    <source>
        <dbReference type="EMBL" id="HIZ89297.1"/>
    </source>
</evidence>
<dbReference type="Proteomes" id="UP000824176">
    <property type="component" value="Unassembled WGS sequence"/>
</dbReference>
<dbReference type="AlphaFoldDB" id="A0A9D2GTW8"/>
<dbReference type="EC" id="1.3.2.4" evidence="11"/>
<evidence type="ECO:0000256" key="4">
    <source>
        <dbReference type="ARBA" id="ARBA00022617"/>
    </source>
</evidence>
<evidence type="ECO:0000256" key="3">
    <source>
        <dbReference type="ARBA" id="ARBA00022448"/>
    </source>
</evidence>
<dbReference type="SUPFAM" id="SSF48695">
    <property type="entry name" value="Multiheme cytochromes"/>
    <property type="match status" value="1"/>
</dbReference>
<evidence type="ECO:0000256" key="8">
    <source>
        <dbReference type="ARBA" id="ARBA00022982"/>
    </source>
</evidence>
<evidence type="ECO:0000256" key="7">
    <source>
        <dbReference type="ARBA" id="ARBA00022827"/>
    </source>
</evidence>
<evidence type="ECO:0000256" key="10">
    <source>
        <dbReference type="ARBA" id="ARBA00023004"/>
    </source>
</evidence>
<dbReference type="Pfam" id="PF14537">
    <property type="entry name" value="Cytochrom_c3_2"/>
    <property type="match status" value="1"/>
</dbReference>
<dbReference type="NCBIfam" id="TIGR01813">
    <property type="entry name" value="flavo_cyto_c"/>
    <property type="match status" value="1"/>
</dbReference>
<evidence type="ECO:0000256" key="6">
    <source>
        <dbReference type="ARBA" id="ARBA00022723"/>
    </source>
</evidence>
<dbReference type="InterPro" id="IPR050315">
    <property type="entry name" value="FAD-oxidoreductase_2"/>
</dbReference>
<dbReference type="GO" id="GO:0046872">
    <property type="term" value="F:metal ion binding"/>
    <property type="evidence" value="ECO:0007669"/>
    <property type="project" value="UniProtKB-KW"/>
</dbReference>
<dbReference type="PANTHER" id="PTHR43400">
    <property type="entry name" value="FUMARATE REDUCTASE"/>
    <property type="match status" value="1"/>
</dbReference>
<dbReference type="GO" id="GO:0010181">
    <property type="term" value="F:FMN binding"/>
    <property type="evidence" value="ECO:0007669"/>
    <property type="project" value="InterPro"/>
</dbReference>
<keyword evidence="7 11" id="KW-0274">FAD</keyword>
<dbReference type="InterPro" id="IPR036280">
    <property type="entry name" value="Multihaem_cyt_sf"/>
</dbReference>
<keyword evidence="5 11" id="KW-0285">Flavoprotein</keyword>
<dbReference type="InterPro" id="IPR012286">
    <property type="entry name" value="Tetrahaem_cytochrome"/>
</dbReference>
<dbReference type="FunFam" id="3.90.700.10:FF:000007">
    <property type="entry name" value="NADH-dependent fumarate reductase"/>
    <property type="match status" value="1"/>
</dbReference>
<dbReference type="Gene3D" id="3.50.50.60">
    <property type="entry name" value="FAD/NAD(P)-binding domain"/>
    <property type="match status" value="1"/>
</dbReference>
<evidence type="ECO:0000256" key="5">
    <source>
        <dbReference type="ARBA" id="ARBA00022630"/>
    </source>
</evidence>
<keyword evidence="8" id="KW-0249">Electron transport</keyword>
<evidence type="ECO:0000313" key="15">
    <source>
        <dbReference type="Proteomes" id="UP000824176"/>
    </source>
</evidence>
<protein>
    <recommendedName>
        <fullName evidence="11">Fumarate reductase</fullName>
        <ecNumber evidence="11">1.3.2.4</ecNumber>
    </recommendedName>
</protein>
<keyword evidence="9 11" id="KW-0560">Oxidoreductase</keyword>
<comment type="catalytic activity">
    <reaction evidence="11">
        <text>2 Fe(III)-[cytochrome c] + succinate = fumarate + 2 Fe(II)-[cytochrome c] + 2 H(+)</text>
        <dbReference type="Rhea" id="RHEA:77903"/>
        <dbReference type="Rhea" id="RHEA-COMP:10350"/>
        <dbReference type="Rhea" id="RHEA-COMP:14399"/>
        <dbReference type="ChEBI" id="CHEBI:15378"/>
        <dbReference type="ChEBI" id="CHEBI:29033"/>
        <dbReference type="ChEBI" id="CHEBI:29034"/>
        <dbReference type="ChEBI" id="CHEBI:29806"/>
        <dbReference type="ChEBI" id="CHEBI:30031"/>
        <dbReference type="EC" id="1.3.2.4"/>
    </reaction>
</comment>
<keyword evidence="6" id="KW-0479">Metal-binding</keyword>
<dbReference type="SUPFAM" id="SSF56425">
    <property type="entry name" value="Succinate dehydrogenase/fumarate reductase flavoprotein, catalytic domain"/>
    <property type="match status" value="1"/>
</dbReference>
<proteinExistence type="inferred from homology"/>
<comment type="cofactor">
    <cofactor evidence="1">
        <name>heme c</name>
        <dbReference type="ChEBI" id="CHEBI:61717"/>
    </cofactor>
</comment>
<keyword evidence="3" id="KW-0813">Transport</keyword>
<organism evidence="14 15">
    <name type="scientific">Candidatus Mucispirillum faecigallinarum</name>
    <dbReference type="NCBI Taxonomy" id="2838699"/>
    <lineage>
        <taxon>Bacteria</taxon>
        <taxon>Pseudomonadati</taxon>
        <taxon>Deferribacterota</taxon>
        <taxon>Deferribacteres</taxon>
        <taxon>Deferribacterales</taxon>
        <taxon>Mucispirillaceae</taxon>
        <taxon>Mucispirillum</taxon>
    </lineage>
</organism>
<dbReference type="GO" id="GO:0016627">
    <property type="term" value="F:oxidoreductase activity, acting on the CH-CH group of donors"/>
    <property type="evidence" value="ECO:0007669"/>
    <property type="project" value="UniProtKB-ARBA"/>
</dbReference>
<feature type="signal peptide" evidence="11">
    <location>
        <begin position="1"/>
        <end position="20"/>
    </location>
</feature>
<keyword evidence="4" id="KW-0349">Heme</keyword>
<dbReference type="InterPro" id="IPR010960">
    <property type="entry name" value="Flavocytochrome_c"/>
</dbReference>
<evidence type="ECO:0000259" key="13">
    <source>
        <dbReference type="Pfam" id="PF14537"/>
    </source>
</evidence>
<evidence type="ECO:0000259" key="12">
    <source>
        <dbReference type="Pfam" id="PF00890"/>
    </source>
</evidence>
<dbReference type="PROSITE" id="PS51257">
    <property type="entry name" value="PROKAR_LIPOPROTEIN"/>
    <property type="match status" value="1"/>
</dbReference>
<dbReference type="SUPFAM" id="SSF51905">
    <property type="entry name" value="FAD/NAD(P)-binding domain"/>
    <property type="match status" value="1"/>
</dbReference>
<dbReference type="CDD" id="cd08168">
    <property type="entry name" value="Cytochrom_C3"/>
    <property type="match status" value="1"/>
</dbReference>
<comment type="subcellular location">
    <subcellularLocation>
        <location evidence="2">Cell envelope</location>
    </subcellularLocation>
</comment>
<reference evidence="14" key="1">
    <citation type="journal article" date="2021" name="PeerJ">
        <title>Extensive microbial diversity within the chicken gut microbiome revealed by metagenomics and culture.</title>
        <authorList>
            <person name="Gilroy R."/>
            <person name="Ravi A."/>
            <person name="Getino M."/>
            <person name="Pursley I."/>
            <person name="Horton D.L."/>
            <person name="Alikhan N.F."/>
            <person name="Baker D."/>
            <person name="Gharbi K."/>
            <person name="Hall N."/>
            <person name="Watson M."/>
            <person name="Adriaenssens E.M."/>
            <person name="Foster-Nyarko E."/>
            <person name="Jarju S."/>
            <person name="Secka A."/>
            <person name="Antonio M."/>
            <person name="Oren A."/>
            <person name="Chaudhuri R.R."/>
            <person name="La Ragione R."/>
            <person name="Hildebrand F."/>
            <person name="Pallen M.J."/>
        </authorList>
    </citation>
    <scope>NUCLEOTIDE SEQUENCE</scope>
    <source>
        <strain evidence="14">ChiW4-1371</strain>
    </source>
</reference>
<dbReference type="EMBL" id="DXAQ01000079">
    <property type="protein sequence ID" value="HIZ89297.1"/>
    <property type="molecule type" value="Genomic_DNA"/>
</dbReference>
<gene>
    <name evidence="14" type="ORF">H9804_05070</name>
</gene>
<dbReference type="Gene3D" id="3.90.700.10">
    <property type="entry name" value="Succinate dehydrogenase/fumarate reductase flavoprotein, catalytic domain"/>
    <property type="match status" value="1"/>
</dbReference>
<sequence length="644" mass="68218">MLKKLLILLSICFIAFTACKKQPAENAENKTVVPTSTQVEQKADNVSVNETAAPAVNELITINVLEKQNDAQYLTGDKAKFLAGSHMTDTNISASCTDCHGENGLLDDAETQVNNTCISCHGDLEEMAKITNTSEINPHTSHLGKINCTACHGGHEPSAMYCNNCHSFTNQISHAGQKPLPRQINIASYDNASSDIVEETDVLVIGAGGSGFISALTAQDKGAKVILVEKMPIPGGNSQLAAGGMNAAGTTYQKALGIEDDPETMFQDTMKGGKNLSNPDLVHVLANNSADSMAWLTSIGAKLSAVNFGGGATNKRFHAPEGGAAVGSYLVNIYKDNAEKKNLDVRLNSPAVRLLVADNGSVYGAVIDGKHKGLYEIHAKSVILTSGGFSANADRVVSYKPNYKGMTTSNQPGATGDGLDLAKEANAEFVDMDQIQIHPSIAVGSSTLITEAVRGVGAIMVNHEGNRFFDELSTRDKVSAAILAQKGQTAYLVLDDNIRKSLKQIEGYFHLNLAKQADTLDELAKLINVPAENLKATVEEYNKAVDTKQDKYGKKPDTLEKKLLKGPYVAIEIAPGIHYTMGGVKINTNAQVIDKNGNPIPNFYAAGEVTGGVHGGNRLGGNSISETVTFGRISGTQAAANAAK</sequence>
<feature type="domain" description="Tetrahaem cytochrome" evidence="13">
    <location>
        <begin position="93"/>
        <end position="167"/>
    </location>
</feature>
<comment type="similarity">
    <text evidence="11">Belongs to the FAD-dependent oxidoreductase 2 family. FRD/SDH subfamily.</text>
</comment>
<dbReference type="PANTHER" id="PTHR43400:SF7">
    <property type="entry name" value="FAD-DEPENDENT OXIDOREDUCTASE 2 FAD BINDING DOMAIN-CONTAINING PROTEIN"/>
    <property type="match status" value="1"/>
</dbReference>
<evidence type="ECO:0000256" key="2">
    <source>
        <dbReference type="ARBA" id="ARBA00004196"/>
    </source>
</evidence>
<dbReference type="GO" id="GO:0030313">
    <property type="term" value="C:cell envelope"/>
    <property type="evidence" value="ECO:0007669"/>
    <property type="project" value="UniProtKB-SubCell"/>
</dbReference>
<evidence type="ECO:0000256" key="1">
    <source>
        <dbReference type="ARBA" id="ARBA00001926"/>
    </source>
</evidence>
<dbReference type="InterPro" id="IPR036188">
    <property type="entry name" value="FAD/NAD-bd_sf"/>
</dbReference>
<keyword evidence="10" id="KW-0408">Iron</keyword>
<keyword evidence="11" id="KW-0732">Signal</keyword>
<accession>A0A9D2GTW8</accession>
<comment type="cofactor">
    <cofactor evidence="11">
        <name>FAD</name>
        <dbReference type="ChEBI" id="CHEBI:57692"/>
    </cofactor>
    <text evidence="11">Binds 1 FAD per subunit.</text>
</comment>
<name>A0A9D2GTW8_9BACT</name>
<dbReference type="Gene3D" id="1.10.1130.10">
    <property type="entry name" value="Flavocytochrome C3, Chain A"/>
    <property type="match status" value="1"/>
</dbReference>
<comment type="caution">
    <text evidence="14">The sequence shown here is derived from an EMBL/GenBank/DDBJ whole genome shotgun (WGS) entry which is preliminary data.</text>
</comment>
<dbReference type="InterPro" id="IPR003953">
    <property type="entry name" value="FAD-dep_OxRdtase_2_FAD-bd"/>
</dbReference>